<name>A0A9Q3DBS5_9BASI</name>
<gene>
    <name evidence="2" type="ORF">O181_037623</name>
</gene>
<evidence type="ECO:0000313" key="2">
    <source>
        <dbReference type="EMBL" id="MBW0497908.1"/>
    </source>
</evidence>
<protein>
    <submittedName>
        <fullName evidence="2">Uncharacterized protein</fullName>
    </submittedName>
</protein>
<feature type="region of interest" description="Disordered" evidence="1">
    <location>
        <begin position="1"/>
        <end position="44"/>
    </location>
</feature>
<evidence type="ECO:0000256" key="1">
    <source>
        <dbReference type="SAM" id="MobiDB-lite"/>
    </source>
</evidence>
<proteinExistence type="predicted"/>
<dbReference type="EMBL" id="AVOT02014455">
    <property type="protein sequence ID" value="MBW0497908.1"/>
    <property type="molecule type" value="Genomic_DNA"/>
</dbReference>
<dbReference type="Proteomes" id="UP000765509">
    <property type="component" value="Unassembled WGS sequence"/>
</dbReference>
<feature type="compositionally biased region" description="Basic and acidic residues" evidence="1">
    <location>
        <begin position="11"/>
        <end position="22"/>
    </location>
</feature>
<evidence type="ECO:0000313" key="3">
    <source>
        <dbReference type="Proteomes" id="UP000765509"/>
    </source>
</evidence>
<dbReference type="AlphaFoldDB" id="A0A9Q3DBS5"/>
<organism evidence="2 3">
    <name type="scientific">Austropuccinia psidii MF-1</name>
    <dbReference type="NCBI Taxonomy" id="1389203"/>
    <lineage>
        <taxon>Eukaryota</taxon>
        <taxon>Fungi</taxon>
        <taxon>Dikarya</taxon>
        <taxon>Basidiomycota</taxon>
        <taxon>Pucciniomycotina</taxon>
        <taxon>Pucciniomycetes</taxon>
        <taxon>Pucciniales</taxon>
        <taxon>Sphaerophragmiaceae</taxon>
        <taxon>Austropuccinia</taxon>
    </lineage>
</organism>
<accession>A0A9Q3DBS5</accession>
<reference evidence="2" key="1">
    <citation type="submission" date="2021-03" db="EMBL/GenBank/DDBJ databases">
        <title>Draft genome sequence of rust myrtle Austropuccinia psidii MF-1, a brazilian biotype.</title>
        <authorList>
            <person name="Quecine M.C."/>
            <person name="Pachon D.M.R."/>
            <person name="Bonatelli M.L."/>
            <person name="Correr F.H."/>
            <person name="Franceschini L.M."/>
            <person name="Leite T.F."/>
            <person name="Margarido G.R.A."/>
            <person name="Almeida C.A."/>
            <person name="Ferrarezi J.A."/>
            <person name="Labate C.A."/>
        </authorList>
    </citation>
    <scope>NUCLEOTIDE SEQUENCE</scope>
    <source>
        <strain evidence="2">MF-1</strain>
    </source>
</reference>
<keyword evidence="3" id="KW-1185">Reference proteome</keyword>
<sequence length="86" mass="9468">MAFLGHLGPRPSHEKGLTKDEGYGLGAQNPPGDKRTPPGPKPKIEAWGLEIWKLARKANNRRRWPKAISDHWGHEGPGEISMAKGP</sequence>
<comment type="caution">
    <text evidence="2">The sequence shown here is derived from an EMBL/GenBank/DDBJ whole genome shotgun (WGS) entry which is preliminary data.</text>
</comment>